<dbReference type="InterPro" id="IPR020846">
    <property type="entry name" value="MFS_dom"/>
</dbReference>
<dbReference type="AlphaFoldDB" id="A0A6L5Z1F6"/>
<protein>
    <submittedName>
        <fullName evidence="6">MFS transporter</fullName>
    </submittedName>
</protein>
<comment type="caution">
    <text evidence="6">The sequence shown here is derived from an EMBL/GenBank/DDBJ whole genome shotgun (WGS) entry which is preliminary data.</text>
</comment>
<dbReference type="PANTHER" id="PTHR11360">
    <property type="entry name" value="MONOCARBOXYLATE TRANSPORTER"/>
    <property type="match status" value="1"/>
</dbReference>
<dbReference type="Proteomes" id="UP000474957">
    <property type="component" value="Unassembled WGS sequence"/>
</dbReference>
<evidence type="ECO:0000256" key="4">
    <source>
        <dbReference type="SAM" id="Phobius"/>
    </source>
</evidence>
<feature type="transmembrane region" description="Helical" evidence="4">
    <location>
        <begin position="52"/>
        <end position="70"/>
    </location>
</feature>
<feature type="transmembrane region" description="Helical" evidence="4">
    <location>
        <begin position="170"/>
        <end position="189"/>
    </location>
</feature>
<evidence type="ECO:0000256" key="3">
    <source>
        <dbReference type="ARBA" id="ARBA00023136"/>
    </source>
</evidence>
<dbReference type="InterPro" id="IPR036259">
    <property type="entry name" value="MFS_trans_sf"/>
</dbReference>
<dbReference type="PANTHER" id="PTHR11360:SF290">
    <property type="entry name" value="MONOCARBOXYLATE MFS PERMEASE"/>
    <property type="match status" value="1"/>
</dbReference>
<feature type="transmembrane region" description="Helical" evidence="4">
    <location>
        <begin position="218"/>
        <end position="242"/>
    </location>
</feature>
<dbReference type="SUPFAM" id="SSF103473">
    <property type="entry name" value="MFS general substrate transporter"/>
    <property type="match status" value="1"/>
</dbReference>
<keyword evidence="1 4" id="KW-0812">Transmembrane</keyword>
<dbReference type="GO" id="GO:0022857">
    <property type="term" value="F:transmembrane transporter activity"/>
    <property type="evidence" value="ECO:0007669"/>
    <property type="project" value="InterPro"/>
</dbReference>
<gene>
    <name evidence="6" type="ORF">GE300_09375</name>
</gene>
<dbReference type="Gene3D" id="1.20.1250.20">
    <property type="entry name" value="MFS general substrate transporter like domains"/>
    <property type="match status" value="2"/>
</dbReference>
<evidence type="ECO:0000256" key="2">
    <source>
        <dbReference type="ARBA" id="ARBA00022989"/>
    </source>
</evidence>
<accession>A0A6L5Z1F6</accession>
<feature type="transmembrane region" description="Helical" evidence="4">
    <location>
        <begin position="374"/>
        <end position="396"/>
    </location>
</feature>
<dbReference type="RefSeq" id="WP_154446299.1">
    <property type="nucleotide sequence ID" value="NZ_WIND01000005.1"/>
</dbReference>
<keyword evidence="7" id="KW-1185">Reference proteome</keyword>
<keyword evidence="3 4" id="KW-0472">Membrane</keyword>
<dbReference type="EMBL" id="WIND01000005">
    <property type="protein sequence ID" value="MSU89824.1"/>
    <property type="molecule type" value="Genomic_DNA"/>
</dbReference>
<feature type="transmembrane region" description="Helical" evidence="4">
    <location>
        <begin position="285"/>
        <end position="303"/>
    </location>
</feature>
<dbReference type="Pfam" id="PF07690">
    <property type="entry name" value="MFS_1"/>
    <property type="match status" value="1"/>
</dbReference>
<name>A0A6L5Z1F6_9RHOB</name>
<keyword evidence="2 4" id="KW-1133">Transmembrane helix</keyword>
<proteinExistence type="predicted"/>
<evidence type="ECO:0000313" key="6">
    <source>
        <dbReference type="EMBL" id="MSU89824.1"/>
    </source>
</evidence>
<evidence type="ECO:0000256" key="1">
    <source>
        <dbReference type="ARBA" id="ARBA00022692"/>
    </source>
</evidence>
<feature type="domain" description="Major facilitator superfamily (MFS) profile" evidence="5">
    <location>
        <begin position="16"/>
        <end position="400"/>
    </location>
</feature>
<feature type="transmembrane region" description="Helical" evidence="4">
    <location>
        <begin position="139"/>
        <end position="164"/>
    </location>
</feature>
<feature type="transmembrane region" description="Helical" evidence="4">
    <location>
        <begin position="309"/>
        <end position="329"/>
    </location>
</feature>
<sequence>MRADVSPEPSYRWTIVLSAAVMLAVAMGLMVNGLSVLIIPLQEAFARSRAEVALINTAGLVGLAAGGILMGRMAEVTSTRAVCLFGAAVFSACVLAASQAQALWQLQLLFFLAGFLGAGALFAPLIANVGNWFGRGAGLALGIASAGQALGQGGVPFVTGLLIGGYGWRAALAILGAASLLLLLPLAALQRPPPRPDAAGAGGPAAGTGSPVPVSPRLVTAMLSAASFFCCTCMAVALVHLVPLIQGRGFGVEQASGIAFGMLLVGILGRIAFGRLADLIGPVPAWMLASAWQTLLVFGFTLVQGLGGFAVFAVIYGFGYAGVMTGVLATTRALAPPARRASVLGIVMVFAWAGHGLGGYQGGWFYDLTGAYTWSYANAAIAGVANLAVLSLLMWLMSGRGRGREREQAEGAPRAPAAAV</sequence>
<organism evidence="6 7">
    <name type="scientific">Halovulum marinum</name>
    <dbReference type="NCBI Taxonomy" id="2662447"/>
    <lineage>
        <taxon>Bacteria</taxon>
        <taxon>Pseudomonadati</taxon>
        <taxon>Pseudomonadota</taxon>
        <taxon>Alphaproteobacteria</taxon>
        <taxon>Rhodobacterales</taxon>
        <taxon>Paracoccaceae</taxon>
        <taxon>Halovulum</taxon>
    </lineage>
</organism>
<evidence type="ECO:0000259" key="5">
    <source>
        <dbReference type="PROSITE" id="PS50850"/>
    </source>
</evidence>
<feature type="transmembrane region" description="Helical" evidence="4">
    <location>
        <begin position="12"/>
        <end position="40"/>
    </location>
</feature>
<feature type="transmembrane region" description="Helical" evidence="4">
    <location>
        <begin position="108"/>
        <end position="127"/>
    </location>
</feature>
<evidence type="ECO:0000313" key="7">
    <source>
        <dbReference type="Proteomes" id="UP000474957"/>
    </source>
</evidence>
<dbReference type="InterPro" id="IPR011701">
    <property type="entry name" value="MFS"/>
</dbReference>
<feature type="transmembrane region" description="Helical" evidence="4">
    <location>
        <begin position="254"/>
        <end position="273"/>
    </location>
</feature>
<reference evidence="6 7" key="1">
    <citation type="submission" date="2019-10" db="EMBL/GenBank/DDBJ databases">
        <title>Cognatihalovulum marinum gen. nov. sp. nov., a new member of the family Rhodobacteraceae isolated from deep seawater of the Northwest Indian Ocean.</title>
        <authorList>
            <person name="Ruan C."/>
            <person name="Wang J."/>
            <person name="Zheng X."/>
            <person name="Song L."/>
            <person name="Zhu Y."/>
            <person name="Huang Y."/>
            <person name="Lu Z."/>
            <person name="Du W."/>
            <person name="Huang L."/>
            <person name="Dai X."/>
        </authorList>
    </citation>
    <scope>NUCLEOTIDE SEQUENCE [LARGE SCALE GENOMIC DNA]</scope>
    <source>
        <strain evidence="6 7">2CG4</strain>
    </source>
</reference>
<feature type="transmembrane region" description="Helical" evidence="4">
    <location>
        <begin position="82"/>
        <end position="102"/>
    </location>
</feature>
<dbReference type="InterPro" id="IPR050327">
    <property type="entry name" value="Proton-linked_MCT"/>
</dbReference>
<feature type="transmembrane region" description="Helical" evidence="4">
    <location>
        <begin position="341"/>
        <end position="362"/>
    </location>
</feature>
<dbReference type="PROSITE" id="PS50850">
    <property type="entry name" value="MFS"/>
    <property type="match status" value="1"/>
</dbReference>